<proteinExistence type="predicted"/>
<reference evidence="2" key="1">
    <citation type="journal article" date="2014" name="Front. Microbiol.">
        <title>High frequency of phylogenetically diverse reductive dehalogenase-homologous genes in deep subseafloor sedimentary metagenomes.</title>
        <authorList>
            <person name="Kawai M."/>
            <person name="Futagami T."/>
            <person name="Toyoda A."/>
            <person name="Takaki Y."/>
            <person name="Nishi S."/>
            <person name="Hori S."/>
            <person name="Arai W."/>
            <person name="Tsubouchi T."/>
            <person name="Morono Y."/>
            <person name="Uchiyama I."/>
            <person name="Ito T."/>
            <person name="Fujiyama A."/>
            <person name="Inagaki F."/>
            <person name="Takami H."/>
        </authorList>
    </citation>
    <scope>NUCLEOTIDE SEQUENCE</scope>
    <source>
        <strain evidence="2">Expedition CK06-06</strain>
    </source>
</reference>
<evidence type="ECO:0000313" key="2">
    <source>
        <dbReference type="EMBL" id="GAH48482.1"/>
    </source>
</evidence>
<dbReference type="EMBL" id="BARU01024322">
    <property type="protein sequence ID" value="GAH48482.1"/>
    <property type="molecule type" value="Genomic_DNA"/>
</dbReference>
<dbReference type="GO" id="GO:0046034">
    <property type="term" value="P:ATP metabolic process"/>
    <property type="evidence" value="ECO:0007669"/>
    <property type="project" value="InterPro"/>
</dbReference>
<feature type="non-terminal residue" evidence="2">
    <location>
        <position position="62"/>
    </location>
</feature>
<organism evidence="2">
    <name type="scientific">marine sediment metagenome</name>
    <dbReference type="NCBI Taxonomy" id="412755"/>
    <lineage>
        <taxon>unclassified sequences</taxon>
        <taxon>metagenomes</taxon>
        <taxon>ecological metagenomes</taxon>
    </lineage>
</organism>
<dbReference type="GO" id="GO:1902600">
    <property type="term" value="P:proton transmembrane transport"/>
    <property type="evidence" value="ECO:0007669"/>
    <property type="project" value="InterPro"/>
</dbReference>
<feature type="domain" description="ATPase F1/V1/A1 complex alpha/beta subunit N-terminal" evidence="1">
    <location>
        <begin position="14"/>
        <end position="61"/>
    </location>
</feature>
<dbReference type="Pfam" id="PF02874">
    <property type="entry name" value="ATP-synt_ab_N"/>
    <property type="match status" value="1"/>
</dbReference>
<accession>X1FU25</accession>
<gene>
    <name evidence="2" type="ORF">S03H2_39354</name>
</gene>
<sequence>MDFSSLYVKEGRAISKAKGSLLIAESIPGIKFNEIVDVELMNGEVKSGQAIDISEEATVVQY</sequence>
<comment type="caution">
    <text evidence="2">The sequence shown here is derived from an EMBL/GenBank/DDBJ whole genome shotgun (WGS) entry which is preliminary data.</text>
</comment>
<dbReference type="AlphaFoldDB" id="X1FU25"/>
<evidence type="ECO:0000259" key="1">
    <source>
        <dbReference type="Pfam" id="PF02874"/>
    </source>
</evidence>
<name>X1FU25_9ZZZZ</name>
<protein>
    <recommendedName>
        <fullName evidence="1">ATPase F1/V1/A1 complex alpha/beta subunit N-terminal domain-containing protein</fullName>
    </recommendedName>
</protein>
<dbReference type="InterPro" id="IPR004100">
    <property type="entry name" value="ATPase_F1/V1/A1_a/bsu_N"/>
</dbReference>